<keyword evidence="3" id="KW-1185">Reference proteome</keyword>
<dbReference type="OrthoDB" id="9803532at2"/>
<dbReference type="RefSeq" id="WP_091149345.1">
    <property type="nucleotide sequence ID" value="NZ_FNAI01000004.1"/>
</dbReference>
<organism evidence="2 3">
    <name type="scientific">Mucilaginibacter pineti</name>
    <dbReference type="NCBI Taxonomy" id="1391627"/>
    <lineage>
        <taxon>Bacteria</taxon>
        <taxon>Pseudomonadati</taxon>
        <taxon>Bacteroidota</taxon>
        <taxon>Sphingobacteriia</taxon>
        <taxon>Sphingobacteriales</taxon>
        <taxon>Sphingobacteriaceae</taxon>
        <taxon>Mucilaginibacter</taxon>
    </lineage>
</organism>
<dbReference type="InterPro" id="IPR051680">
    <property type="entry name" value="ATP-dep_Glu-Cys_Ligase-2"/>
</dbReference>
<dbReference type="PANTHER" id="PTHR34595">
    <property type="entry name" value="BLR5612 PROTEIN"/>
    <property type="match status" value="1"/>
</dbReference>
<dbReference type="PANTHER" id="PTHR34595:SF7">
    <property type="entry name" value="SLL1039 PROTEIN"/>
    <property type="match status" value="1"/>
</dbReference>
<sequence length="311" mass="36276">MLSRVAASFYWLSRYIERSDGMLRMLKINYASSQDTVQEFTWEPVIRIFAGLDEAEADKLDNDSRSVLKYMVTGKNNPNSILNIITLARENARGVQEHITKDLWQCLNEYYHTVKDSRLERSLQREDPIGVLDVLIKQVMLYYGTVEITMERGEGRSFMNIGKYLERAIQSVDILDTKFSSISDNPDLLTDTTYWKHLLLSLGGYELYLKTYREGFEAENVLEQVVLNNDFPRSVIYSVNNIQRYFDRLKNDTNVDNYREMSFQIGRLQSRIKYSSVRSIRAEGLHVFLSQIRTELYGVGNSLNEYYFANS</sequence>
<dbReference type="AlphaFoldDB" id="A0A1G7ATN3"/>
<name>A0A1G7ATN3_9SPHI</name>
<dbReference type="EMBL" id="FNAI01000004">
    <property type="protein sequence ID" value="SDE17365.1"/>
    <property type="molecule type" value="Genomic_DNA"/>
</dbReference>
<protein>
    <submittedName>
        <fullName evidence="2">Uncharacterized conserved protein, Alpha-E superfamily</fullName>
    </submittedName>
</protein>
<dbReference type="Pfam" id="PF04168">
    <property type="entry name" value="Alpha-E"/>
    <property type="match status" value="1"/>
</dbReference>
<evidence type="ECO:0000313" key="3">
    <source>
        <dbReference type="Proteomes" id="UP000199072"/>
    </source>
</evidence>
<dbReference type="STRING" id="1391627.SAMN05216464_104222"/>
<proteinExistence type="predicted"/>
<dbReference type="Proteomes" id="UP000199072">
    <property type="component" value="Unassembled WGS sequence"/>
</dbReference>
<dbReference type="InterPro" id="IPR007296">
    <property type="entry name" value="DUF403"/>
</dbReference>
<evidence type="ECO:0000313" key="2">
    <source>
        <dbReference type="EMBL" id="SDE17365.1"/>
    </source>
</evidence>
<evidence type="ECO:0000259" key="1">
    <source>
        <dbReference type="Pfam" id="PF04168"/>
    </source>
</evidence>
<feature type="domain" description="DUF403" evidence="1">
    <location>
        <begin position="1"/>
        <end position="308"/>
    </location>
</feature>
<gene>
    <name evidence="2" type="ORF">SAMN05216464_104222</name>
</gene>
<accession>A0A1G7ATN3</accession>
<reference evidence="2 3" key="1">
    <citation type="submission" date="2016-10" db="EMBL/GenBank/DDBJ databases">
        <authorList>
            <person name="de Groot N.N."/>
        </authorList>
    </citation>
    <scope>NUCLEOTIDE SEQUENCE [LARGE SCALE GENOMIC DNA]</scope>
    <source>
        <strain evidence="2 3">47C3B</strain>
    </source>
</reference>